<dbReference type="GO" id="GO:0000287">
    <property type="term" value="F:magnesium ion binding"/>
    <property type="evidence" value="ECO:0007669"/>
    <property type="project" value="UniProtKB-UniRule"/>
</dbReference>
<evidence type="ECO:0000256" key="7">
    <source>
        <dbReference type="ARBA" id="ARBA00022723"/>
    </source>
</evidence>
<dbReference type="CDD" id="cd07035">
    <property type="entry name" value="TPP_PYR_POX_like"/>
    <property type="match status" value="1"/>
</dbReference>
<dbReference type="RefSeq" id="YP_002327489.1">
    <property type="nucleotide sequence ID" value="NC_011600.1"/>
</dbReference>
<dbReference type="Pfam" id="PF02776">
    <property type="entry name" value="TPP_enzyme_N"/>
    <property type="match status" value="1"/>
</dbReference>
<dbReference type="InterPro" id="IPR012846">
    <property type="entry name" value="Acetolactate_synth_lsu"/>
</dbReference>
<dbReference type="InterPro" id="IPR012001">
    <property type="entry name" value="Thiamin_PyroP_enz_TPP-bd_dom"/>
</dbReference>
<evidence type="ECO:0000256" key="6">
    <source>
        <dbReference type="ARBA" id="ARBA00022679"/>
    </source>
</evidence>
<dbReference type="SUPFAM" id="SSF52467">
    <property type="entry name" value="DHS-like NAD/FAD-binding domain"/>
    <property type="match status" value="1"/>
</dbReference>
<dbReference type="GO" id="GO:0009099">
    <property type="term" value="P:L-valine biosynthetic process"/>
    <property type="evidence" value="ECO:0007669"/>
    <property type="project" value="UniProtKB-UniPathway"/>
</dbReference>
<keyword evidence="15" id="KW-0150">Chloroplast</keyword>
<dbReference type="Gene3D" id="3.40.50.1220">
    <property type="entry name" value="TPP-binding domain"/>
    <property type="match status" value="1"/>
</dbReference>
<evidence type="ECO:0000256" key="5">
    <source>
        <dbReference type="ARBA" id="ARBA00022605"/>
    </source>
</evidence>
<keyword evidence="10 11" id="KW-0100">Branched-chain amino acid biosynthesis</keyword>
<dbReference type="Pfam" id="PF02775">
    <property type="entry name" value="TPP_enzyme_C"/>
    <property type="match status" value="1"/>
</dbReference>
<dbReference type="PANTHER" id="PTHR18968">
    <property type="entry name" value="THIAMINE PYROPHOSPHATE ENZYMES"/>
    <property type="match status" value="1"/>
</dbReference>
<dbReference type="FunFam" id="3.40.50.970:FF:000007">
    <property type="entry name" value="Acetolactate synthase"/>
    <property type="match status" value="1"/>
</dbReference>
<evidence type="ECO:0000256" key="9">
    <source>
        <dbReference type="ARBA" id="ARBA00023052"/>
    </source>
</evidence>
<proteinExistence type="inferred from homology"/>
<accession>B7T1U0</accession>
<keyword evidence="5 11" id="KW-0028">Amino-acid biosynthesis</keyword>
<comment type="cofactor">
    <cofactor evidence="11">
        <name>Mg(2+)</name>
        <dbReference type="ChEBI" id="CHEBI:18420"/>
    </cofactor>
    <text evidence="11">Binds 1 Mg(2+) ion per subunit.</text>
</comment>
<reference evidence="15" key="1">
    <citation type="journal article" date="2008" name="Proc. Natl. Acad. Sci. U.S.A.">
        <title>Horizontal gene transfer of the algal nuclear gene psbO to the photosynthetic sea slug Elysia chlorotica.</title>
        <authorList>
            <person name="Rumpho M.E."/>
            <person name="Worful J.M."/>
            <person name="Lee J."/>
            <person name="Kannan K."/>
            <person name="Tyler M.S."/>
            <person name="Bhattacharya D."/>
            <person name="Moustafa A."/>
            <person name="Manhart J.R."/>
        </authorList>
    </citation>
    <scope>NUCLEOTIDE SEQUENCE [LARGE SCALE GENOMIC DNA]</scope>
    <source>
        <strain>CCMP2940</strain>
    </source>
</reference>
<dbReference type="InterPro" id="IPR000399">
    <property type="entry name" value="TPP-bd_CS"/>
</dbReference>
<evidence type="ECO:0000256" key="2">
    <source>
        <dbReference type="ARBA" id="ARBA00005025"/>
    </source>
</evidence>
<dbReference type="GO" id="GO:0005948">
    <property type="term" value="C:acetolactate synthase complex"/>
    <property type="evidence" value="ECO:0007669"/>
    <property type="project" value="TreeGrafter"/>
</dbReference>
<sequence>MQNFQNNKCIGAFALIDGLVRNGTTSIFGYPGGAILPIYDELYSWEKYNLIKHYLVRHEQGAAHAADGYARSSGNVGICFATSGPGATNLITGIATAQVDSVPIIVITGQVGKTFIGTDAFQEIDTYGITLPIVKHSYVIWNAARIPEIISEAFYIALNGRPGPVLIDLPKDIGLEKILDYIPIQQKHIFKILGHRFEYKTTQNHFQQIEKLILSSLQPLAYVGGGVIISDASAELTEFVNYYYLPVTTTLMGKGSFDENHPLALGMLGMHGTAYANFAVSNCDLLLAIGARFDDRVTGKLENFASNAVIIHIDIDPAEISKNKNSQLSILGDVKKILPQILEHSKIDPILNLFDTDLMGVKNEEIVINAWLKKINLWKEFYPLSIPIPTKSLSPQEVINYIGILAPDAYYTTDVGQHQMWAAQFIKCGPRKWLSSSGLGTMGYGVPAAIGAQIAFPKESIICISGDSSFQMNLQELGTISQYNLPIKIFVINNYWQGMVRQWQESFYEKRYSHSYMKKGAPDLIKLGEAYKIKSFRIKTQKELKSMLPEILYLNEPILVDFCVIEQENCYPMVTPGQSNEQMEGLPKYI</sequence>
<dbReference type="Gene3D" id="3.40.50.970">
    <property type="match status" value="2"/>
</dbReference>
<dbReference type="PROSITE" id="PS00187">
    <property type="entry name" value="TPP_ENZYMES"/>
    <property type="match status" value="1"/>
</dbReference>
<feature type="domain" description="Thiamine pyrophosphate enzyme TPP-binding" evidence="13">
    <location>
        <begin position="414"/>
        <end position="562"/>
    </location>
</feature>
<dbReference type="UniPathway" id="UPA00047">
    <property type="reaction ID" value="UER00055"/>
</dbReference>
<dbReference type="GO" id="GO:0030976">
    <property type="term" value="F:thiamine pyrophosphate binding"/>
    <property type="evidence" value="ECO:0007669"/>
    <property type="project" value="UniProtKB-UniRule"/>
</dbReference>
<dbReference type="InterPro" id="IPR011766">
    <property type="entry name" value="TPP_enzyme_TPP-bd"/>
</dbReference>
<comment type="cofactor">
    <cofactor evidence="11">
        <name>thiamine diphosphate</name>
        <dbReference type="ChEBI" id="CHEBI:58937"/>
    </cofactor>
    <text evidence="11">Binds 1 thiamine pyrophosphate per subunit.</text>
</comment>
<dbReference type="EC" id="2.2.1.6" evidence="4 11"/>
<organism evidence="15">
    <name type="scientific">Vaucheria litorea</name>
    <name type="common">Yellow-green alga</name>
    <dbReference type="NCBI Taxonomy" id="109269"/>
    <lineage>
        <taxon>Eukaryota</taxon>
        <taxon>Sar</taxon>
        <taxon>Stramenopiles</taxon>
        <taxon>Ochrophyta</taxon>
        <taxon>PX clade</taxon>
        <taxon>Xanthophyceae</taxon>
        <taxon>Vaucheriales</taxon>
        <taxon>Vaucheriaceae</taxon>
        <taxon>Vaucheria</taxon>
    </lineage>
</organism>
<evidence type="ECO:0000259" key="14">
    <source>
        <dbReference type="Pfam" id="PF02776"/>
    </source>
</evidence>
<dbReference type="SUPFAM" id="SSF52518">
    <property type="entry name" value="Thiamin diphosphate-binding fold (THDP-binding)"/>
    <property type="match status" value="2"/>
</dbReference>
<dbReference type="EMBL" id="EU912438">
    <property type="protein sequence ID" value="ACF70906.1"/>
    <property type="molecule type" value="Genomic_DNA"/>
</dbReference>
<evidence type="ECO:0000256" key="8">
    <source>
        <dbReference type="ARBA" id="ARBA00022842"/>
    </source>
</evidence>
<dbReference type="GO" id="GO:0009097">
    <property type="term" value="P:isoleucine biosynthetic process"/>
    <property type="evidence" value="ECO:0007669"/>
    <property type="project" value="UniProtKB-UniPathway"/>
</dbReference>
<dbReference type="NCBIfam" id="TIGR00118">
    <property type="entry name" value="acolac_lg"/>
    <property type="match status" value="1"/>
</dbReference>
<keyword evidence="9 11" id="KW-0786">Thiamine pyrophosphate</keyword>
<dbReference type="UniPathway" id="UPA00049">
    <property type="reaction ID" value="UER00059"/>
</dbReference>
<feature type="domain" description="Thiamine pyrophosphate enzyme N-terminal TPP-binding" evidence="14">
    <location>
        <begin position="11"/>
        <end position="127"/>
    </location>
</feature>
<dbReference type="InterPro" id="IPR012000">
    <property type="entry name" value="Thiamin_PyroP_enz_cen_dom"/>
</dbReference>
<evidence type="ECO:0000256" key="3">
    <source>
        <dbReference type="ARBA" id="ARBA00007812"/>
    </source>
</evidence>
<dbReference type="InterPro" id="IPR029035">
    <property type="entry name" value="DHS-like_NAD/FAD-binding_dom"/>
</dbReference>
<comment type="catalytic activity">
    <reaction evidence="11">
        <text>2 pyruvate + H(+) = (2S)-2-acetolactate + CO2</text>
        <dbReference type="Rhea" id="RHEA:25249"/>
        <dbReference type="ChEBI" id="CHEBI:15361"/>
        <dbReference type="ChEBI" id="CHEBI:15378"/>
        <dbReference type="ChEBI" id="CHEBI:16526"/>
        <dbReference type="ChEBI" id="CHEBI:58476"/>
        <dbReference type="EC" id="2.2.1.6"/>
    </reaction>
</comment>
<protein>
    <recommendedName>
        <fullName evidence="4 11">Acetolactate synthase</fullName>
        <ecNumber evidence="4 11">2.2.1.6</ecNumber>
    </recommendedName>
</protein>
<comment type="pathway">
    <text evidence="2 11">Amino-acid biosynthesis; L-valine biosynthesis; L-valine from pyruvate: step 1/4.</text>
</comment>
<dbReference type="InterPro" id="IPR045229">
    <property type="entry name" value="TPP_enz"/>
</dbReference>
<keyword evidence="7 11" id="KW-0479">Metal-binding</keyword>
<dbReference type="FunFam" id="3.40.50.1220:FF:000008">
    <property type="entry name" value="Acetolactate synthase"/>
    <property type="match status" value="1"/>
</dbReference>
<dbReference type="InterPro" id="IPR029061">
    <property type="entry name" value="THDP-binding"/>
</dbReference>
<evidence type="ECO:0000256" key="11">
    <source>
        <dbReference type="RuleBase" id="RU003591"/>
    </source>
</evidence>
<dbReference type="CDD" id="cd02015">
    <property type="entry name" value="TPP_AHAS"/>
    <property type="match status" value="1"/>
</dbReference>
<dbReference type="InterPro" id="IPR039368">
    <property type="entry name" value="AHAS_TPP"/>
</dbReference>
<evidence type="ECO:0000256" key="10">
    <source>
        <dbReference type="ARBA" id="ARBA00023304"/>
    </source>
</evidence>
<comment type="similarity">
    <text evidence="3 11">Belongs to the TPP enzyme family.</text>
</comment>
<geneLocation type="chloroplast" evidence="15"/>
<feature type="domain" description="Thiamine pyrophosphate enzyme central" evidence="12">
    <location>
        <begin position="208"/>
        <end position="340"/>
    </location>
</feature>
<dbReference type="Pfam" id="PF00205">
    <property type="entry name" value="TPP_enzyme_M"/>
    <property type="match status" value="1"/>
</dbReference>
<gene>
    <name evidence="15" type="primary">ilvB</name>
</gene>
<evidence type="ECO:0000259" key="12">
    <source>
        <dbReference type="Pfam" id="PF00205"/>
    </source>
</evidence>
<name>B7T1U0_VAULI</name>
<keyword evidence="15" id="KW-0934">Plastid</keyword>
<evidence type="ECO:0000256" key="1">
    <source>
        <dbReference type="ARBA" id="ARBA00004974"/>
    </source>
</evidence>
<evidence type="ECO:0000256" key="4">
    <source>
        <dbReference type="ARBA" id="ARBA00013145"/>
    </source>
</evidence>
<keyword evidence="6 11" id="KW-0808">Transferase</keyword>
<dbReference type="PANTHER" id="PTHR18968:SF13">
    <property type="entry name" value="ACETOLACTATE SYNTHASE CATALYTIC SUBUNIT, MITOCHONDRIAL"/>
    <property type="match status" value="1"/>
</dbReference>
<dbReference type="GO" id="GO:0050660">
    <property type="term" value="F:flavin adenine dinucleotide binding"/>
    <property type="evidence" value="ECO:0007669"/>
    <property type="project" value="InterPro"/>
</dbReference>
<evidence type="ECO:0000313" key="15">
    <source>
        <dbReference type="EMBL" id="ACF70906.1"/>
    </source>
</evidence>
<evidence type="ECO:0000259" key="13">
    <source>
        <dbReference type="Pfam" id="PF02775"/>
    </source>
</evidence>
<dbReference type="AlphaFoldDB" id="B7T1U0"/>
<comment type="pathway">
    <text evidence="1 11">Amino-acid biosynthesis; L-isoleucine biosynthesis; L-isoleucine from 2-oxobutanoate: step 1/4.</text>
</comment>
<keyword evidence="8 11" id="KW-0460">Magnesium</keyword>
<dbReference type="GO" id="GO:0003984">
    <property type="term" value="F:acetolactate synthase activity"/>
    <property type="evidence" value="ECO:0007669"/>
    <property type="project" value="UniProtKB-EC"/>
</dbReference>
<dbReference type="GeneID" id="7055997"/>